<evidence type="ECO:0000313" key="5">
    <source>
        <dbReference type="EMBL" id="KAF2161508.1"/>
    </source>
</evidence>
<organism evidence="5 6">
    <name type="scientific">Zasmidium cellare ATCC 36951</name>
    <dbReference type="NCBI Taxonomy" id="1080233"/>
    <lineage>
        <taxon>Eukaryota</taxon>
        <taxon>Fungi</taxon>
        <taxon>Dikarya</taxon>
        <taxon>Ascomycota</taxon>
        <taxon>Pezizomycotina</taxon>
        <taxon>Dothideomycetes</taxon>
        <taxon>Dothideomycetidae</taxon>
        <taxon>Mycosphaerellales</taxon>
        <taxon>Mycosphaerellaceae</taxon>
        <taxon>Zasmidium</taxon>
    </lineage>
</organism>
<dbReference type="InterPro" id="IPR050230">
    <property type="entry name" value="CALM/Myosin/TropC-like"/>
</dbReference>
<proteinExistence type="predicted"/>
<dbReference type="GO" id="GO:0016460">
    <property type="term" value="C:myosin II complex"/>
    <property type="evidence" value="ECO:0007669"/>
    <property type="project" value="TreeGrafter"/>
</dbReference>
<dbReference type="SUPFAM" id="SSF47473">
    <property type="entry name" value="EF-hand"/>
    <property type="match status" value="1"/>
</dbReference>
<feature type="domain" description="EF-hand" evidence="4">
    <location>
        <begin position="88"/>
        <end position="123"/>
    </location>
</feature>
<sequence length="156" mass="17052">MAAQGTGSGNQANSSVVLELQEAFKAFDKNGDGEITAEELGDVMRSLGLNPTDSELKDMIGEVDVDNTGSIDIHEFVTMMSHKLADTDYDQELRDAFRVFDRDGSGTISTDELKKVMVALGEDLSDAEIEQMMQEADVDRSGTVDFEEFAKLMKGK</sequence>
<feature type="domain" description="EF-hand" evidence="4">
    <location>
        <begin position="124"/>
        <end position="156"/>
    </location>
</feature>
<dbReference type="FunFam" id="1.10.238.10:FF:000527">
    <property type="entry name" value="Calmodulin-3"/>
    <property type="match status" value="1"/>
</dbReference>
<dbReference type="InterPro" id="IPR018247">
    <property type="entry name" value="EF_Hand_1_Ca_BS"/>
</dbReference>
<evidence type="ECO:0000256" key="3">
    <source>
        <dbReference type="ARBA" id="ARBA00022837"/>
    </source>
</evidence>
<keyword evidence="3" id="KW-0106">Calcium</keyword>
<dbReference type="PANTHER" id="PTHR23048">
    <property type="entry name" value="MYOSIN LIGHT CHAIN 1, 3"/>
    <property type="match status" value="1"/>
</dbReference>
<evidence type="ECO:0000256" key="2">
    <source>
        <dbReference type="ARBA" id="ARBA00022737"/>
    </source>
</evidence>
<dbReference type="AlphaFoldDB" id="A0A6A6C5H1"/>
<dbReference type="GO" id="GO:0005509">
    <property type="term" value="F:calcium ion binding"/>
    <property type="evidence" value="ECO:0007669"/>
    <property type="project" value="InterPro"/>
</dbReference>
<evidence type="ECO:0000256" key="1">
    <source>
        <dbReference type="ARBA" id="ARBA00020786"/>
    </source>
</evidence>
<accession>A0A6A6C5H1</accession>
<dbReference type="EMBL" id="ML993619">
    <property type="protein sequence ID" value="KAF2161508.1"/>
    <property type="molecule type" value="Genomic_DNA"/>
</dbReference>
<dbReference type="PROSITE" id="PS50222">
    <property type="entry name" value="EF_HAND_2"/>
    <property type="match status" value="4"/>
</dbReference>
<dbReference type="SMART" id="SM00054">
    <property type="entry name" value="EFh"/>
    <property type="match status" value="4"/>
</dbReference>
<evidence type="ECO:0000313" key="6">
    <source>
        <dbReference type="Proteomes" id="UP000799537"/>
    </source>
</evidence>
<dbReference type="PANTHER" id="PTHR23048:SF0">
    <property type="entry name" value="CALMODULIN LIKE 3"/>
    <property type="match status" value="1"/>
</dbReference>
<keyword evidence="6" id="KW-1185">Reference proteome</keyword>
<dbReference type="Gene3D" id="1.10.238.10">
    <property type="entry name" value="EF-hand"/>
    <property type="match status" value="3"/>
</dbReference>
<dbReference type="Proteomes" id="UP000799537">
    <property type="component" value="Unassembled WGS sequence"/>
</dbReference>
<dbReference type="InterPro" id="IPR011992">
    <property type="entry name" value="EF-hand-dom_pair"/>
</dbReference>
<feature type="domain" description="EF-hand" evidence="4">
    <location>
        <begin position="51"/>
        <end position="86"/>
    </location>
</feature>
<dbReference type="OrthoDB" id="26525at2759"/>
<dbReference type="PROSITE" id="PS00018">
    <property type="entry name" value="EF_HAND_1"/>
    <property type="match status" value="4"/>
</dbReference>
<dbReference type="GeneID" id="54562211"/>
<name>A0A6A6C5H1_ZASCE</name>
<dbReference type="InterPro" id="IPR002048">
    <property type="entry name" value="EF_hand_dom"/>
</dbReference>
<feature type="domain" description="EF-hand" evidence="4">
    <location>
        <begin position="15"/>
        <end position="50"/>
    </location>
</feature>
<evidence type="ECO:0000259" key="4">
    <source>
        <dbReference type="PROSITE" id="PS50222"/>
    </source>
</evidence>
<dbReference type="Pfam" id="PF13499">
    <property type="entry name" value="EF-hand_7"/>
    <property type="match status" value="2"/>
</dbReference>
<reference evidence="5" key="1">
    <citation type="journal article" date="2020" name="Stud. Mycol.">
        <title>101 Dothideomycetes genomes: a test case for predicting lifestyles and emergence of pathogens.</title>
        <authorList>
            <person name="Haridas S."/>
            <person name="Albert R."/>
            <person name="Binder M."/>
            <person name="Bloem J."/>
            <person name="Labutti K."/>
            <person name="Salamov A."/>
            <person name="Andreopoulos B."/>
            <person name="Baker S."/>
            <person name="Barry K."/>
            <person name="Bills G."/>
            <person name="Bluhm B."/>
            <person name="Cannon C."/>
            <person name="Castanera R."/>
            <person name="Culley D."/>
            <person name="Daum C."/>
            <person name="Ezra D."/>
            <person name="Gonzalez J."/>
            <person name="Henrissat B."/>
            <person name="Kuo A."/>
            <person name="Liang C."/>
            <person name="Lipzen A."/>
            <person name="Lutzoni F."/>
            <person name="Magnuson J."/>
            <person name="Mondo S."/>
            <person name="Nolan M."/>
            <person name="Ohm R."/>
            <person name="Pangilinan J."/>
            <person name="Park H.-J."/>
            <person name="Ramirez L."/>
            <person name="Alfaro M."/>
            <person name="Sun H."/>
            <person name="Tritt A."/>
            <person name="Yoshinaga Y."/>
            <person name="Zwiers L.-H."/>
            <person name="Turgeon B."/>
            <person name="Goodwin S."/>
            <person name="Spatafora J."/>
            <person name="Crous P."/>
            <person name="Grigoriev I."/>
        </authorList>
    </citation>
    <scope>NUCLEOTIDE SEQUENCE</scope>
    <source>
        <strain evidence="5">ATCC 36951</strain>
    </source>
</reference>
<protein>
    <recommendedName>
        <fullName evidence="1">Calmodulin</fullName>
    </recommendedName>
</protein>
<keyword evidence="2" id="KW-0677">Repeat</keyword>
<gene>
    <name evidence="5" type="ORF">M409DRAFT_28235</name>
</gene>
<dbReference type="RefSeq" id="XP_033662397.1">
    <property type="nucleotide sequence ID" value="XM_033808939.1"/>
</dbReference>